<sequence>MSEDNKIRRQVAKKAENWLWERATLKGGAITIHTYASEMNGFIKFLGSKGKTWKHFVAEYNKKVK</sequence>
<gene>
    <name evidence="1" type="ORF">LCGC14_0464830</name>
</gene>
<accession>A0A0F9V0T5</accession>
<reference evidence="1" key="1">
    <citation type="journal article" date="2015" name="Nature">
        <title>Complex archaea that bridge the gap between prokaryotes and eukaryotes.</title>
        <authorList>
            <person name="Spang A."/>
            <person name="Saw J.H."/>
            <person name="Jorgensen S.L."/>
            <person name="Zaremba-Niedzwiedzka K."/>
            <person name="Martijn J."/>
            <person name="Lind A.E."/>
            <person name="van Eijk R."/>
            <person name="Schleper C."/>
            <person name="Guy L."/>
            <person name="Ettema T.J."/>
        </authorList>
    </citation>
    <scope>NUCLEOTIDE SEQUENCE</scope>
</reference>
<evidence type="ECO:0000313" key="1">
    <source>
        <dbReference type="EMBL" id="KKN67136.1"/>
    </source>
</evidence>
<dbReference type="AlphaFoldDB" id="A0A0F9V0T5"/>
<organism evidence="1">
    <name type="scientific">marine sediment metagenome</name>
    <dbReference type="NCBI Taxonomy" id="412755"/>
    <lineage>
        <taxon>unclassified sequences</taxon>
        <taxon>metagenomes</taxon>
        <taxon>ecological metagenomes</taxon>
    </lineage>
</organism>
<comment type="caution">
    <text evidence="1">The sequence shown here is derived from an EMBL/GenBank/DDBJ whole genome shotgun (WGS) entry which is preliminary data.</text>
</comment>
<name>A0A0F9V0T5_9ZZZZ</name>
<proteinExistence type="predicted"/>
<dbReference type="EMBL" id="LAZR01000483">
    <property type="protein sequence ID" value="KKN67136.1"/>
    <property type="molecule type" value="Genomic_DNA"/>
</dbReference>
<protein>
    <submittedName>
        <fullName evidence="1">Uncharacterized protein</fullName>
    </submittedName>
</protein>